<dbReference type="EMBL" id="VSRR010000068">
    <property type="protein sequence ID" value="MPC09410.1"/>
    <property type="molecule type" value="Genomic_DNA"/>
</dbReference>
<reference evidence="1 2" key="1">
    <citation type="submission" date="2019-05" db="EMBL/GenBank/DDBJ databases">
        <title>Another draft genome of Portunus trituberculatus and its Hox gene families provides insights of decapod evolution.</title>
        <authorList>
            <person name="Jeong J.-H."/>
            <person name="Song I."/>
            <person name="Kim S."/>
            <person name="Choi T."/>
            <person name="Kim D."/>
            <person name="Ryu S."/>
            <person name="Kim W."/>
        </authorList>
    </citation>
    <scope>NUCLEOTIDE SEQUENCE [LARGE SCALE GENOMIC DNA]</scope>
    <source>
        <tissue evidence="1">Muscle</tissue>
    </source>
</reference>
<accession>A0A5B7CJA3</accession>
<keyword evidence="2" id="KW-1185">Reference proteome</keyword>
<organism evidence="1 2">
    <name type="scientific">Portunus trituberculatus</name>
    <name type="common">Swimming crab</name>
    <name type="synonym">Neptunus trituberculatus</name>
    <dbReference type="NCBI Taxonomy" id="210409"/>
    <lineage>
        <taxon>Eukaryota</taxon>
        <taxon>Metazoa</taxon>
        <taxon>Ecdysozoa</taxon>
        <taxon>Arthropoda</taxon>
        <taxon>Crustacea</taxon>
        <taxon>Multicrustacea</taxon>
        <taxon>Malacostraca</taxon>
        <taxon>Eumalacostraca</taxon>
        <taxon>Eucarida</taxon>
        <taxon>Decapoda</taxon>
        <taxon>Pleocyemata</taxon>
        <taxon>Brachyura</taxon>
        <taxon>Eubrachyura</taxon>
        <taxon>Portunoidea</taxon>
        <taxon>Portunidae</taxon>
        <taxon>Portuninae</taxon>
        <taxon>Portunus</taxon>
    </lineage>
</organism>
<evidence type="ECO:0000313" key="1">
    <source>
        <dbReference type="EMBL" id="MPC09410.1"/>
    </source>
</evidence>
<name>A0A5B7CJA3_PORTR</name>
<protein>
    <submittedName>
        <fullName evidence="1">Uncharacterized protein</fullName>
    </submittedName>
</protein>
<evidence type="ECO:0000313" key="2">
    <source>
        <dbReference type="Proteomes" id="UP000324222"/>
    </source>
</evidence>
<proteinExistence type="predicted"/>
<dbReference type="Proteomes" id="UP000324222">
    <property type="component" value="Unassembled WGS sequence"/>
</dbReference>
<comment type="caution">
    <text evidence="1">The sequence shown here is derived from an EMBL/GenBank/DDBJ whole genome shotgun (WGS) entry which is preliminary data.</text>
</comment>
<dbReference type="AlphaFoldDB" id="A0A5B7CJA3"/>
<gene>
    <name evidence="1" type="ORF">E2C01_002021</name>
</gene>
<sequence length="75" mass="8819">MDEPRGNYSSKKVHPDKFEEIFLRKAEASGRWFAAYLRHLLSLTTHTTPCTTTITQQIYHHHYYHHHPVPPCTST</sequence>